<sequence length="531" mass="63436">MNSKRLLLDQITKRIQHKFGFDQKSYFLIQQCVKEKLVDKSKLSPQELQEIEEYIKNLDYIKLNRDNKQLTSASIKNLNQTANLGSIGDLEASPLKSVNESKLDDSNVYQLDYFSRRSGSNANYPNKNNLDTSSNMGRVNLRGNLEQISRAGNDIVSSYQSSRNTNLSVKAYSTNKINELKAKQHEDEWAQILKADIDKKNQIEKEKQLSMQNQKKNLQDFLQMQVEEKKRKEEMQKLQKQNDLIDLVGTLRNDIQQIDHEKSQVIQKKQYEKELKVGQLHLDQKKKELDKQLRYEEELYTETSLPFDKYKQKEILEKKEQVKLYSQVNEKVMAQKQQEKQIKKLEEVKKSPEEPFLDRLMVKNFKMYQNDHESRLKLQEQSADIYRKAHQNDVSIQELAYKDEVKARHHVDVQLRKQQQYNGLVEQKRQKDIEEYKKWQQLHDQEKQQKEMAQKMQYSVEKQKMDEHIHKIQIEEKKKFEESKIQKIQYRYEIDNQVNEKINNLFIQNHKLGPKELMTNRRELQIAQQLI</sequence>
<evidence type="ECO:0000313" key="1">
    <source>
        <dbReference type="EMBL" id="CDW86142.1"/>
    </source>
</evidence>
<dbReference type="InParanoid" id="A0A078AY52"/>
<proteinExistence type="predicted"/>
<evidence type="ECO:0000313" key="2">
    <source>
        <dbReference type="Proteomes" id="UP000039865"/>
    </source>
</evidence>
<dbReference type="AlphaFoldDB" id="A0A078AY52"/>
<dbReference type="OMA" id="QHEDEWA"/>
<organism evidence="1 2">
    <name type="scientific">Stylonychia lemnae</name>
    <name type="common">Ciliate</name>
    <dbReference type="NCBI Taxonomy" id="5949"/>
    <lineage>
        <taxon>Eukaryota</taxon>
        <taxon>Sar</taxon>
        <taxon>Alveolata</taxon>
        <taxon>Ciliophora</taxon>
        <taxon>Intramacronucleata</taxon>
        <taxon>Spirotrichea</taxon>
        <taxon>Stichotrichia</taxon>
        <taxon>Sporadotrichida</taxon>
        <taxon>Oxytrichidae</taxon>
        <taxon>Stylonychinae</taxon>
        <taxon>Stylonychia</taxon>
    </lineage>
</organism>
<keyword evidence="2" id="KW-1185">Reference proteome</keyword>
<name>A0A078AY52_STYLE</name>
<dbReference type="EMBL" id="CCKQ01014388">
    <property type="protein sequence ID" value="CDW86142.1"/>
    <property type="molecule type" value="Genomic_DNA"/>
</dbReference>
<gene>
    <name evidence="1" type="primary">Contig12656.g638</name>
    <name evidence="1" type="ORF">STYLEM_15233</name>
</gene>
<dbReference type="Proteomes" id="UP000039865">
    <property type="component" value="Unassembled WGS sequence"/>
</dbReference>
<reference evidence="1 2" key="1">
    <citation type="submission" date="2014-06" db="EMBL/GenBank/DDBJ databases">
        <authorList>
            <person name="Swart Estienne"/>
        </authorList>
    </citation>
    <scope>NUCLEOTIDE SEQUENCE [LARGE SCALE GENOMIC DNA]</scope>
    <source>
        <strain evidence="1 2">130c</strain>
    </source>
</reference>
<accession>A0A078AY52</accession>
<protein>
    <submittedName>
        <fullName evidence="1">Uncharacterized protein</fullName>
    </submittedName>
</protein>
<dbReference type="OrthoDB" id="10661066at2759"/>